<dbReference type="EMBL" id="KN716220">
    <property type="protein sequence ID" value="KJH49919.1"/>
    <property type="molecule type" value="Genomic_DNA"/>
</dbReference>
<dbReference type="AlphaFoldDB" id="A0A0D8Y1J5"/>
<keyword evidence="2" id="KW-1185">Reference proteome</keyword>
<accession>A0A0D8Y1J5</accession>
<proteinExistence type="predicted"/>
<evidence type="ECO:0000313" key="1">
    <source>
        <dbReference type="EMBL" id="KJH49919.1"/>
    </source>
</evidence>
<gene>
    <name evidence="1" type="ORF">DICVIV_03949</name>
</gene>
<protein>
    <submittedName>
        <fullName evidence="1">Uncharacterized protein</fullName>
    </submittedName>
</protein>
<name>A0A0D8Y1J5_DICVI</name>
<reference evidence="2" key="2">
    <citation type="journal article" date="2016" name="Sci. Rep.">
        <title>Dictyocaulus viviparus genome, variome and transcriptome elucidate lungworm biology and support future intervention.</title>
        <authorList>
            <person name="McNulty S.N."/>
            <person name="Strube C."/>
            <person name="Rosa B.A."/>
            <person name="Martin J.C."/>
            <person name="Tyagi R."/>
            <person name="Choi Y.J."/>
            <person name="Wang Q."/>
            <person name="Hallsworth Pepin K."/>
            <person name="Zhang X."/>
            <person name="Ozersky P."/>
            <person name="Wilson R.K."/>
            <person name="Sternberg P.W."/>
            <person name="Gasser R.B."/>
            <person name="Mitreva M."/>
        </authorList>
    </citation>
    <scope>NUCLEOTIDE SEQUENCE [LARGE SCALE GENOMIC DNA]</scope>
    <source>
        <strain evidence="2">HannoverDv2000</strain>
    </source>
</reference>
<organism evidence="1 2">
    <name type="scientific">Dictyocaulus viviparus</name>
    <name type="common">Bovine lungworm</name>
    <dbReference type="NCBI Taxonomy" id="29172"/>
    <lineage>
        <taxon>Eukaryota</taxon>
        <taxon>Metazoa</taxon>
        <taxon>Ecdysozoa</taxon>
        <taxon>Nematoda</taxon>
        <taxon>Chromadorea</taxon>
        <taxon>Rhabditida</taxon>
        <taxon>Rhabditina</taxon>
        <taxon>Rhabditomorpha</taxon>
        <taxon>Strongyloidea</taxon>
        <taxon>Metastrongylidae</taxon>
        <taxon>Dictyocaulus</taxon>
    </lineage>
</organism>
<reference evidence="1 2" key="1">
    <citation type="submission" date="2013-11" db="EMBL/GenBank/DDBJ databases">
        <title>Draft genome of the bovine lungworm Dictyocaulus viviparus.</title>
        <authorList>
            <person name="Mitreva M."/>
        </authorList>
    </citation>
    <scope>NUCLEOTIDE SEQUENCE [LARGE SCALE GENOMIC DNA]</scope>
    <source>
        <strain evidence="1 2">HannoverDv2000</strain>
    </source>
</reference>
<sequence>MRIHRLNFLEMPCTTEWIDSDFTICYFGNSSNYTGNDEAMIDESNRGPDVKMFSLNSELGNVSEVCNVGQDGHVNPEQHEVSHVFHRWSEICKSEIEKR</sequence>
<dbReference type="Proteomes" id="UP000053766">
    <property type="component" value="Unassembled WGS sequence"/>
</dbReference>
<evidence type="ECO:0000313" key="2">
    <source>
        <dbReference type="Proteomes" id="UP000053766"/>
    </source>
</evidence>